<protein>
    <recommendedName>
        <fullName evidence="5">Secreted protein</fullName>
    </recommendedName>
</protein>
<feature type="signal peptide" evidence="2">
    <location>
        <begin position="1"/>
        <end position="25"/>
    </location>
</feature>
<keyword evidence="4" id="KW-1185">Reference proteome</keyword>
<sequence>MFRGTSARTVVLFLAAALIILPFFAPTTPFASAHTSRDAVGHAQPGTTLTGLAPHDETVTCHTPGRSGNPHGPARVRDRHRTATAPQSEAPERPLLRQHAPAVPEPASSGRAAGHRARAVPDHSPAALQVFRC</sequence>
<gene>
    <name evidence="3" type="ORF">RM812_15125</name>
</gene>
<feature type="chain" id="PRO_5046471701" description="Secreted protein" evidence="2">
    <location>
        <begin position="26"/>
        <end position="133"/>
    </location>
</feature>
<feature type="region of interest" description="Disordered" evidence="1">
    <location>
        <begin position="34"/>
        <end position="126"/>
    </location>
</feature>
<dbReference type="Proteomes" id="UP001180724">
    <property type="component" value="Unassembled WGS sequence"/>
</dbReference>
<comment type="caution">
    <text evidence="3">The sequence shown here is derived from an EMBL/GenBank/DDBJ whole genome shotgun (WGS) entry which is preliminary data.</text>
</comment>
<evidence type="ECO:0000256" key="2">
    <source>
        <dbReference type="SAM" id="SignalP"/>
    </source>
</evidence>
<dbReference type="RefSeq" id="WP_311573048.1">
    <property type="nucleotide sequence ID" value="NZ_JAVRFH010000012.1"/>
</dbReference>
<evidence type="ECO:0008006" key="5">
    <source>
        <dbReference type="Google" id="ProtNLM"/>
    </source>
</evidence>
<reference evidence="3" key="1">
    <citation type="submission" date="2024-05" db="EMBL/GenBank/DDBJ databases">
        <title>30 novel species of actinomycetes from the DSMZ collection.</title>
        <authorList>
            <person name="Nouioui I."/>
        </authorList>
    </citation>
    <scope>NUCLEOTIDE SEQUENCE</scope>
    <source>
        <strain evidence="3">DSM 40712</strain>
    </source>
</reference>
<name>A0ABU3APP0_9ACTN</name>
<organism evidence="3 4">
    <name type="scientific">Streptomyces lancefieldiae</name>
    <dbReference type="NCBI Taxonomy" id="3075520"/>
    <lineage>
        <taxon>Bacteria</taxon>
        <taxon>Bacillati</taxon>
        <taxon>Actinomycetota</taxon>
        <taxon>Actinomycetes</taxon>
        <taxon>Kitasatosporales</taxon>
        <taxon>Streptomycetaceae</taxon>
        <taxon>Streptomyces</taxon>
    </lineage>
</organism>
<evidence type="ECO:0000313" key="4">
    <source>
        <dbReference type="Proteomes" id="UP001180724"/>
    </source>
</evidence>
<evidence type="ECO:0000313" key="3">
    <source>
        <dbReference type="EMBL" id="MDT0611552.1"/>
    </source>
</evidence>
<dbReference type="EMBL" id="JAVRFH010000012">
    <property type="protein sequence ID" value="MDT0611552.1"/>
    <property type="molecule type" value="Genomic_DNA"/>
</dbReference>
<accession>A0ABU3APP0</accession>
<evidence type="ECO:0000256" key="1">
    <source>
        <dbReference type="SAM" id="MobiDB-lite"/>
    </source>
</evidence>
<keyword evidence="2" id="KW-0732">Signal</keyword>
<proteinExistence type="predicted"/>